<name>A0ACB8BBS7_9AGAM</name>
<keyword evidence="2" id="KW-1185">Reference proteome</keyword>
<dbReference type="EMBL" id="MU266461">
    <property type="protein sequence ID" value="KAH7923137.1"/>
    <property type="molecule type" value="Genomic_DNA"/>
</dbReference>
<sequence length="291" mass="32366">MPAATTHQIALPVRAPSNARTQTPNIIIFGETGTGKSSLCNLIANEIVAKTSSGAAGCTLDAQDYVVRVGHQKFRLWDTVGLNEPSLGANGYLIAIEKAYKLICELERTGGITLLVFCMRGGRITAAAQNNYRLFFDILCNKQVPIALVITNLENEPSMEGWWEANGKQFDRFGMHSVGHACITSDPGLGDVHRDKYEESRRTIHSLLLAQCRIGSWKQEKTTWFTRLSGQLRNWIFNQSSASARPTLDNLAKRLKQCGFSKLEAQYVARKIVEVKDASGDSLESRFDEYY</sequence>
<reference evidence="1" key="1">
    <citation type="journal article" date="2021" name="New Phytol.">
        <title>Evolutionary innovations through gain and loss of genes in the ectomycorrhizal Boletales.</title>
        <authorList>
            <person name="Wu G."/>
            <person name="Miyauchi S."/>
            <person name="Morin E."/>
            <person name="Kuo A."/>
            <person name="Drula E."/>
            <person name="Varga T."/>
            <person name="Kohler A."/>
            <person name="Feng B."/>
            <person name="Cao Y."/>
            <person name="Lipzen A."/>
            <person name="Daum C."/>
            <person name="Hundley H."/>
            <person name="Pangilinan J."/>
            <person name="Johnson J."/>
            <person name="Barry K."/>
            <person name="LaButti K."/>
            <person name="Ng V."/>
            <person name="Ahrendt S."/>
            <person name="Min B."/>
            <person name="Choi I.G."/>
            <person name="Park H."/>
            <person name="Plett J.M."/>
            <person name="Magnuson J."/>
            <person name="Spatafora J.W."/>
            <person name="Nagy L.G."/>
            <person name="Henrissat B."/>
            <person name="Grigoriev I.V."/>
            <person name="Yang Z.L."/>
            <person name="Xu J."/>
            <person name="Martin F.M."/>
        </authorList>
    </citation>
    <scope>NUCLEOTIDE SEQUENCE</scope>
    <source>
        <strain evidence="1">KUC20120723A-06</strain>
    </source>
</reference>
<protein>
    <submittedName>
        <fullName evidence="1">Uncharacterized protein</fullName>
    </submittedName>
</protein>
<evidence type="ECO:0000313" key="1">
    <source>
        <dbReference type="EMBL" id="KAH7923137.1"/>
    </source>
</evidence>
<evidence type="ECO:0000313" key="2">
    <source>
        <dbReference type="Proteomes" id="UP000790709"/>
    </source>
</evidence>
<organism evidence="1 2">
    <name type="scientific">Leucogyrophana mollusca</name>
    <dbReference type="NCBI Taxonomy" id="85980"/>
    <lineage>
        <taxon>Eukaryota</taxon>
        <taxon>Fungi</taxon>
        <taxon>Dikarya</taxon>
        <taxon>Basidiomycota</taxon>
        <taxon>Agaricomycotina</taxon>
        <taxon>Agaricomycetes</taxon>
        <taxon>Agaricomycetidae</taxon>
        <taxon>Boletales</taxon>
        <taxon>Boletales incertae sedis</taxon>
        <taxon>Leucogyrophana</taxon>
    </lineage>
</organism>
<gene>
    <name evidence="1" type="ORF">BV22DRAFT_1036671</name>
</gene>
<proteinExistence type="predicted"/>
<comment type="caution">
    <text evidence="1">The sequence shown here is derived from an EMBL/GenBank/DDBJ whole genome shotgun (WGS) entry which is preliminary data.</text>
</comment>
<accession>A0ACB8BBS7</accession>
<dbReference type="Proteomes" id="UP000790709">
    <property type="component" value="Unassembled WGS sequence"/>
</dbReference>